<evidence type="ECO:0000256" key="1">
    <source>
        <dbReference type="ARBA" id="ARBA00023002"/>
    </source>
</evidence>
<protein>
    <recommendedName>
        <fullName evidence="5">Rieske-like [2Fe-2S] domain-containing protein</fullName>
    </recommendedName>
</protein>
<dbReference type="GO" id="GO:0051537">
    <property type="term" value="F:2 iron, 2 sulfur cluster binding"/>
    <property type="evidence" value="ECO:0007669"/>
    <property type="project" value="InterPro"/>
</dbReference>
<dbReference type="PANTHER" id="PTHR43456">
    <property type="entry name" value="RIESKE (2FE-2S) DOMAIN-CONTAINING PROTEIN"/>
    <property type="match status" value="1"/>
</dbReference>
<evidence type="ECO:0000256" key="2">
    <source>
        <dbReference type="ARBA" id="ARBA00023063"/>
    </source>
</evidence>
<keyword evidence="4" id="KW-0812">Transmembrane</keyword>
<dbReference type="InterPro" id="IPR036922">
    <property type="entry name" value="Rieske_2Fe-2S_sf"/>
</dbReference>
<keyword evidence="7" id="KW-1185">Reference proteome</keyword>
<reference evidence="6 7" key="1">
    <citation type="submission" date="2018-07" db="EMBL/GenBank/DDBJ databases">
        <title>The complete nuclear genome of the prasinophyte Chloropicon primus (CCMP1205).</title>
        <authorList>
            <person name="Pombert J.-F."/>
            <person name="Otis C."/>
            <person name="Turmel M."/>
            <person name="Lemieux C."/>
        </authorList>
    </citation>
    <scope>NUCLEOTIDE SEQUENCE [LARGE SCALE GENOMIC DNA]</scope>
    <source>
        <strain evidence="6 7">CCMP1205</strain>
    </source>
</reference>
<gene>
    <name evidence="6" type="ORF">A3770_03p27420</name>
</gene>
<dbReference type="AlphaFoldDB" id="A0A5B8MJG4"/>
<keyword evidence="4" id="KW-1133">Transmembrane helix</keyword>
<evidence type="ECO:0000256" key="4">
    <source>
        <dbReference type="SAM" id="Phobius"/>
    </source>
</evidence>
<feature type="compositionally biased region" description="Low complexity" evidence="3">
    <location>
        <begin position="1"/>
        <end position="19"/>
    </location>
</feature>
<evidence type="ECO:0000313" key="7">
    <source>
        <dbReference type="Proteomes" id="UP000316726"/>
    </source>
</evidence>
<keyword evidence="4" id="KW-0472">Membrane</keyword>
<evidence type="ECO:0000259" key="5">
    <source>
        <dbReference type="Pfam" id="PF13806"/>
    </source>
</evidence>
<dbReference type="Pfam" id="PF13806">
    <property type="entry name" value="Rieske_2"/>
    <property type="match status" value="1"/>
</dbReference>
<keyword evidence="2" id="KW-0534">Nitrate assimilation</keyword>
<dbReference type="STRING" id="1764295.A0A5B8MJG4"/>
<feature type="region of interest" description="Disordered" evidence="3">
    <location>
        <begin position="1"/>
        <end position="34"/>
    </location>
</feature>
<dbReference type="SUPFAM" id="SSF50022">
    <property type="entry name" value="ISP domain"/>
    <property type="match status" value="1"/>
</dbReference>
<organism evidence="6 7">
    <name type="scientific">Chloropicon primus</name>
    <dbReference type="NCBI Taxonomy" id="1764295"/>
    <lineage>
        <taxon>Eukaryota</taxon>
        <taxon>Viridiplantae</taxon>
        <taxon>Chlorophyta</taxon>
        <taxon>Chloropicophyceae</taxon>
        <taxon>Chloropicales</taxon>
        <taxon>Chloropicaceae</taxon>
        <taxon>Chloropicon</taxon>
    </lineage>
</organism>
<dbReference type="GO" id="GO:0008942">
    <property type="term" value="F:nitrite reductase [NAD(P)H] activity"/>
    <property type="evidence" value="ECO:0007669"/>
    <property type="project" value="InterPro"/>
</dbReference>
<dbReference type="PANTHER" id="PTHR43456:SF2">
    <property type="entry name" value="RIESKE (2FE-2S) DOMAIN-CONTAINING PROTEIN"/>
    <property type="match status" value="1"/>
</dbReference>
<sequence>MRATGPAEAEPESSGAAVPEPEREPEPELPPLGDEFVPVLSTKELPMGKRKVVTVDGKEIMVFWYRKEICAIEAKSTAEAFYSEGFLPAKFTQDYGIICPTTASVFSIRDGSILDWYPSNPVLRKLTPKETCRPIEVYQAASRAGAIYVNPEGSLKDWQPESGLRSDFTMPGASTRGGSDTSIESNNVYGLEPKMYLEGSNPDDAPSLEPEGVPQAAGNISPATLVAGIVAVGIVAVAGTGVCLFYQNFVGLAVFWLVGISAVGYTAQTLTNFGADDSTNRL</sequence>
<accession>A0A5B8MJG4</accession>
<dbReference type="Proteomes" id="UP000316726">
    <property type="component" value="Chromosome 3"/>
</dbReference>
<feature type="transmembrane region" description="Helical" evidence="4">
    <location>
        <begin position="225"/>
        <end position="246"/>
    </location>
</feature>
<dbReference type="EMBL" id="CP031036">
    <property type="protein sequence ID" value="QDZ20224.1"/>
    <property type="molecule type" value="Genomic_DNA"/>
</dbReference>
<evidence type="ECO:0000256" key="3">
    <source>
        <dbReference type="SAM" id="MobiDB-lite"/>
    </source>
</evidence>
<dbReference type="Gene3D" id="2.102.10.10">
    <property type="entry name" value="Rieske [2Fe-2S] iron-sulphur domain"/>
    <property type="match status" value="1"/>
</dbReference>
<dbReference type="OrthoDB" id="1910064at2759"/>
<evidence type="ECO:0000313" key="6">
    <source>
        <dbReference type="EMBL" id="QDZ20224.1"/>
    </source>
</evidence>
<name>A0A5B8MJG4_9CHLO</name>
<dbReference type="InterPro" id="IPR012748">
    <property type="entry name" value="Rieske-like_NirD"/>
</dbReference>
<feature type="domain" description="Rieske-like [2Fe-2S]" evidence="5">
    <location>
        <begin position="36"/>
        <end position="149"/>
    </location>
</feature>
<dbReference type="GO" id="GO:0042128">
    <property type="term" value="P:nitrate assimilation"/>
    <property type="evidence" value="ECO:0007669"/>
    <property type="project" value="UniProtKB-KW"/>
</dbReference>
<keyword evidence="1" id="KW-0560">Oxidoreductase</keyword>
<proteinExistence type="predicted"/>
<feature type="transmembrane region" description="Helical" evidence="4">
    <location>
        <begin position="253"/>
        <end position="275"/>
    </location>
</feature>